<dbReference type="InterPro" id="IPR004875">
    <property type="entry name" value="DDE_SF_endonuclease_dom"/>
</dbReference>
<dbReference type="Pfam" id="PF03184">
    <property type="entry name" value="DDE_1"/>
    <property type="match status" value="1"/>
</dbReference>
<comment type="caution">
    <text evidence="2">The sequence shown here is derived from an EMBL/GenBank/DDBJ whole genome shotgun (WGS) entry which is preliminary data.</text>
</comment>
<reference evidence="2 3" key="1">
    <citation type="submission" date="2023-02" db="EMBL/GenBank/DDBJ databases">
        <title>LHISI_Scaffold_Assembly.</title>
        <authorList>
            <person name="Stuart O.P."/>
            <person name="Cleave R."/>
            <person name="Magrath M.J.L."/>
            <person name="Mikheyev A.S."/>
        </authorList>
    </citation>
    <scope>NUCLEOTIDE SEQUENCE [LARGE SCALE GENOMIC DNA]</scope>
    <source>
        <strain evidence="2">Daus_M_001</strain>
        <tissue evidence="2">Leg muscle</tissue>
    </source>
</reference>
<dbReference type="PANTHER" id="PTHR19303:SF73">
    <property type="entry name" value="PROTEIN PDC2"/>
    <property type="match status" value="1"/>
</dbReference>
<organism evidence="2 3">
    <name type="scientific">Dryococelus australis</name>
    <dbReference type="NCBI Taxonomy" id="614101"/>
    <lineage>
        <taxon>Eukaryota</taxon>
        <taxon>Metazoa</taxon>
        <taxon>Ecdysozoa</taxon>
        <taxon>Arthropoda</taxon>
        <taxon>Hexapoda</taxon>
        <taxon>Insecta</taxon>
        <taxon>Pterygota</taxon>
        <taxon>Neoptera</taxon>
        <taxon>Polyneoptera</taxon>
        <taxon>Phasmatodea</taxon>
        <taxon>Verophasmatodea</taxon>
        <taxon>Anareolatae</taxon>
        <taxon>Phasmatidae</taxon>
        <taxon>Eurycanthinae</taxon>
        <taxon>Dryococelus</taxon>
    </lineage>
</organism>
<name>A0ABQ9H824_9NEOP</name>
<accession>A0ABQ9H824</accession>
<protein>
    <recommendedName>
        <fullName evidence="1">DDE-1 domain-containing protein</fullName>
    </recommendedName>
</protein>
<proteinExistence type="predicted"/>
<feature type="domain" description="DDE-1" evidence="1">
    <location>
        <begin position="54"/>
        <end position="187"/>
    </location>
</feature>
<dbReference type="InterPro" id="IPR050863">
    <property type="entry name" value="CenT-Element_Derived"/>
</dbReference>
<evidence type="ECO:0000259" key="1">
    <source>
        <dbReference type="Pfam" id="PF03184"/>
    </source>
</evidence>
<dbReference type="EMBL" id="JARBHB010000006">
    <property type="protein sequence ID" value="KAJ8880456.1"/>
    <property type="molecule type" value="Genomic_DNA"/>
</dbReference>
<dbReference type="Proteomes" id="UP001159363">
    <property type="component" value="Chromosome 5"/>
</dbReference>
<evidence type="ECO:0000313" key="2">
    <source>
        <dbReference type="EMBL" id="KAJ8880456.1"/>
    </source>
</evidence>
<dbReference type="PANTHER" id="PTHR19303">
    <property type="entry name" value="TRANSPOSON"/>
    <property type="match status" value="1"/>
</dbReference>
<sequence length="283" mass="32648">MLFKNKVLNFVDENGFSRVDLYFTDENGINWKSFPRKSLAYRREMAVSGFKVSKEMTGMVYANPSCTHALPVLVIRKSKKPKCFKNTQLPATYRPQKSTLMNSDISTDWCKSMFMPNKQEHKEHEVLLLIDNVQTHPSAEILNAINDEFEVLFLLRNVTPSIQSMDQGIIDKVKQMYRKHMLHRLIWAKVVGGHPGFKECDESDCAEWLDSDKNDMGYKILNDNVTIIHFVLKKLEIKVTVKVAANMKMAMPDLCMPNCSRPMRQRCPRTSNNQNAVKLGCFF</sequence>
<keyword evidence="3" id="KW-1185">Reference proteome</keyword>
<evidence type="ECO:0000313" key="3">
    <source>
        <dbReference type="Proteomes" id="UP001159363"/>
    </source>
</evidence>
<gene>
    <name evidence="2" type="ORF">PR048_016926</name>
</gene>